<keyword evidence="2" id="KW-1185">Reference proteome</keyword>
<evidence type="ECO:0000313" key="2">
    <source>
        <dbReference type="Proteomes" id="UP000198641"/>
    </source>
</evidence>
<organism evidence="1 2">
    <name type="scientific">Onishia taeanensis</name>
    <dbReference type="NCBI Taxonomy" id="284577"/>
    <lineage>
        <taxon>Bacteria</taxon>
        <taxon>Pseudomonadati</taxon>
        <taxon>Pseudomonadota</taxon>
        <taxon>Gammaproteobacteria</taxon>
        <taxon>Oceanospirillales</taxon>
        <taxon>Halomonadaceae</taxon>
        <taxon>Onishia</taxon>
    </lineage>
</organism>
<dbReference type="Proteomes" id="UP000198641">
    <property type="component" value="Unassembled WGS sequence"/>
</dbReference>
<reference evidence="1 2" key="1">
    <citation type="submission" date="2016-10" db="EMBL/GenBank/DDBJ databases">
        <authorList>
            <person name="de Groot N.N."/>
        </authorList>
    </citation>
    <scope>NUCLEOTIDE SEQUENCE [LARGE SCALE GENOMIC DNA]</scope>
    <source>
        <strain evidence="1 2">BH539</strain>
    </source>
</reference>
<gene>
    <name evidence="1" type="ORF">SAMN05216571_11172</name>
</gene>
<dbReference type="EMBL" id="FNCI01000011">
    <property type="protein sequence ID" value="SDG37670.1"/>
    <property type="molecule type" value="Genomic_DNA"/>
</dbReference>
<sequence>MSVGYAGHTLFVLTALSPDFVQAMKSPADTELHTGSTGLDRKAQS</sequence>
<accession>A0A1G7TSV9</accession>
<evidence type="ECO:0000313" key="1">
    <source>
        <dbReference type="EMBL" id="SDG37670.1"/>
    </source>
</evidence>
<dbReference type="STRING" id="284577.SAMN05216571_11172"/>
<proteinExistence type="predicted"/>
<protein>
    <submittedName>
        <fullName evidence="1">Uncharacterized protein</fullName>
    </submittedName>
</protein>
<dbReference type="AlphaFoldDB" id="A0A1G7TSV9"/>
<name>A0A1G7TSV9_9GAMM</name>